<comment type="caution">
    <text evidence="2">The sequence shown here is derived from an EMBL/GenBank/DDBJ whole genome shotgun (WGS) entry which is preliminary data.</text>
</comment>
<dbReference type="InterPro" id="IPR029039">
    <property type="entry name" value="Flavoprotein-like_sf"/>
</dbReference>
<dbReference type="SUPFAM" id="SSF52218">
    <property type="entry name" value="Flavoproteins"/>
    <property type="match status" value="1"/>
</dbReference>
<reference evidence="3" key="1">
    <citation type="journal article" date="2019" name="Int. J. Syst. Evol. Microbiol.">
        <title>The Global Catalogue of Microorganisms (GCM) 10K type strain sequencing project: providing services to taxonomists for standard genome sequencing and annotation.</title>
        <authorList>
            <consortium name="The Broad Institute Genomics Platform"/>
            <consortium name="The Broad Institute Genome Sequencing Center for Infectious Disease"/>
            <person name="Wu L."/>
            <person name="Ma J."/>
        </authorList>
    </citation>
    <scope>NUCLEOTIDE SEQUENCE [LARGE SCALE GENOMIC DNA]</scope>
    <source>
        <strain evidence="3">CGMCC 1.18439</strain>
    </source>
</reference>
<dbReference type="EMBL" id="BNAL01000028">
    <property type="protein sequence ID" value="GHG07552.1"/>
    <property type="molecule type" value="Genomic_DNA"/>
</dbReference>
<protein>
    <recommendedName>
        <fullName evidence="1">NADPH-dependent FMN reductase-like domain-containing protein</fullName>
    </recommendedName>
</protein>
<dbReference type="InterPro" id="IPR050712">
    <property type="entry name" value="NAD(P)H-dep_reductase"/>
</dbReference>
<sequence>MLQLREKALFPACAIASSLSAMNLLLLSGSLREGSVNGATLQTVQRLAPASLSVRIYSGTEHLPYYSPDLDHDPLPPAVQQLRGAVAEADAVLMCTPEYAGALPGAFKNLLEWTVGSVVMNDKSVAWINVSTAPTEAKDAHASLRLVLGYVGAQVIEDACLPLPVPRSALGPDGLIHDP</sequence>
<proteinExistence type="predicted"/>
<keyword evidence="3" id="KW-1185">Reference proteome</keyword>
<dbReference type="Proteomes" id="UP000632154">
    <property type="component" value="Unassembled WGS sequence"/>
</dbReference>
<accession>A0ABQ3K8H1</accession>
<dbReference type="Gene3D" id="3.40.50.360">
    <property type="match status" value="1"/>
</dbReference>
<dbReference type="PANTHER" id="PTHR30543">
    <property type="entry name" value="CHROMATE REDUCTASE"/>
    <property type="match status" value="1"/>
</dbReference>
<evidence type="ECO:0000259" key="1">
    <source>
        <dbReference type="Pfam" id="PF03358"/>
    </source>
</evidence>
<name>A0ABQ3K8H1_9DEIO</name>
<dbReference type="Pfam" id="PF03358">
    <property type="entry name" value="FMN_red"/>
    <property type="match status" value="1"/>
</dbReference>
<evidence type="ECO:0000313" key="2">
    <source>
        <dbReference type="EMBL" id="GHG07552.1"/>
    </source>
</evidence>
<gene>
    <name evidence="2" type="ORF">GCM10017783_20090</name>
</gene>
<dbReference type="InterPro" id="IPR005025">
    <property type="entry name" value="FMN_Rdtase-like_dom"/>
</dbReference>
<organism evidence="2 3">
    <name type="scientific">Deinococcus piscis</name>
    <dbReference type="NCBI Taxonomy" id="394230"/>
    <lineage>
        <taxon>Bacteria</taxon>
        <taxon>Thermotogati</taxon>
        <taxon>Deinococcota</taxon>
        <taxon>Deinococci</taxon>
        <taxon>Deinococcales</taxon>
        <taxon>Deinococcaceae</taxon>
        <taxon>Deinococcus</taxon>
    </lineage>
</organism>
<dbReference type="PANTHER" id="PTHR30543:SF21">
    <property type="entry name" value="NAD(P)H-DEPENDENT FMN REDUCTASE LOT6"/>
    <property type="match status" value="1"/>
</dbReference>
<feature type="domain" description="NADPH-dependent FMN reductase-like" evidence="1">
    <location>
        <begin position="22"/>
        <end position="160"/>
    </location>
</feature>
<evidence type="ECO:0000313" key="3">
    <source>
        <dbReference type="Proteomes" id="UP000632154"/>
    </source>
</evidence>